<evidence type="ECO:0000256" key="1">
    <source>
        <dbReference type="SAM" id="MobiDB-lite"/>
    </source>
</evidence>
<reference evidence="2" key="2">
    <citation type="submission" date="2021-09" db="EMBL/GenBank/DDBJ databases">
        <authorList>
            <person name="Jia N."/>
            <person name="Wang J."/>
            <person name="Shi W."/>
            <person name="Du L."/>
            <person name="Sun Y."/>
            <person name="Zhan W."/>
            <person name="Jiang J."/>
            <person name="Wang Q."/>
            <person name="Zhang B."/>
            <person name="Ji P."/>
            <person name="Sakyi L.B."/>
            <person name="Cui X."/>
            <person name="Yuan T."/>
            <person name="Jiang B."/>
            <person name="Yang W."/>
            <person name="Lam T.T.-Y."/>
            <person name="Chang Q."/>
            <person name="Ding S."/>
            <person name="Wang X."/>
            <person name="Zhu J."/>
            <person name="Ruan X."/>
            <person name="Zhao L."/>
            <person name="Wei J."/>
            <person name="Que T."/>
            <person name="Du C."/>
            <person name="Cheng J."/>
            <person name="Dai P."/>
            <person name="Han X."/>
            <person name="Huang E."/>
            <person name="Gao Y."/>
            <person name="Liu J."/>
            <person name="Shao H."/>
            <person name="Ye R."/>
            <person name="Li L."/>
            <person name="Wei W."/>
            <person name="Wang X."/>
            <person name="Wang C."/>
            <person name="Huo Q."/>
            <person name="Li W."/>
            <person name="Guo W."/>
            <person name="Chen H."/>
            <person name="Chen S."/>
            <person name="Zhou L."/>
            <person name="Zhou L."/>
            <person name="Ni X."/>
            <person name="Tian J."/>
            <person name="Zhou Y."/>
            <person name="Sheng Y."/>
            <person name="Liu T."/>
            <person name="Pan Y."/>
            <person name="Xia L."/>
            <person name="Li J."/>
            <person name="Zhao F."/>
            <person name="Cao W."/>
        </authorList>
    </citation>
    <scope>NUCLEOTIDE SEQUENCE</scope>
    <source>
        <strain evidence="2">Rmic-2018</strain>
        <tissue evidence="2">Larvae</tissue>
    </source>
</reference>
<evidence type="ECO:0000313" key="3">
    <source>
        <dbReference type="Proteomes" id="UP000821866"/>
    </source>
</evidence>
<protein>
    <submittedName>
        <fullName evidence="2">Uncharacterized protein</fullName>
    </submittedName>
</protein>
<reference evidence="2" key="1">
    <citation type="journal article" date="2020" name="Cell">
        <title>Large-Scale Comparative Analyses of Tick Genomes Elucidate Their Genetic Diversity and Vector Capacities.</title>
        <authorList>
            <consortium name="Tick Genome and Microbiome Consortium (TIGMIC)"/>
            <person name="Jia N."/>
            <person name="Wang J."/>
            <person name="Shi W."/>
            <person name="Du L."/>
            <person name="Sun Y."/>
            <person name="Zhan W."/>
            <person name="Jiang J.F."/>
            <person name="Wang Q."/>
            <person name="Zhang B."/>
            <person name="Ji P."/>
            <person name="Bell-Sakyi L."/>
            <person name="Cui X.M."/>
            <person name="Yuan T.T."/>
            <person name="Jiang B.G."/>
            <person name="Yang W.F."/>
            <person name="Lam T.T."/>
            <person name="Chang Q.C."/>
            <person name="Ding S.J."/>
            <person name="Wang X.J."/>
            <person name="Zhu J.G."/>
            <person name="Ruan X.D."/>
            <person name="Zhao L."/>
            <person name="Wei J.T."/>
            <person name="Ye R.Z."/>
            <person name="Que T.C."/>
            <person name="Du C.H."/>
            <person name="Zhou Y.H."/>
            <person name="Cheng J.X."/>
            <person name="Dai P.F."/>
            <person name="Guo W.B."/>
            <person name="Han X.H."/>
            <person name="Huang E.J."/>
            <person name="Li L.F."/>
            <person name="Wei W."/>
            <person name="Gao Y.C."/>
            <person name="Liu J.Z."/>
            <person name="Shao H.Z."/>
            <person name="Wang X."/>
            <person name="Wang C.C."/>
            <person name="Yang T.C."/>
            <person name="Huo Q.B."/>
            <person name="Li W."/>
            <person name="Chen H.Y."/>
            <person name="Chen S.E."/>
            <person name="Zhou L.G."/>
            <person name="Ni X.B."/>
            <person name="Tian J.H."/>
            <person name="Sheng Y."/>
            <person name="Liu T."/>
            <person name="Pan Y.S."/>
            <person name="Xia L.Y."/>
            <person name="Li J."/>
            <person name="Zhao F."/>
            <person name="Cao W.C."/>
        </authorList>
    </citation>
    <scope>NUCLEOTIDE SEQUENCE</scope>
    <source>
        <strain evidence="2">Rmic-2018</strain>
    </source>
</reference>
<feature type="compositionally biased region" description="Polar residues" evidence="1">
    <location>
        <begin position="93"/>
        <end position="102"/>
    </location>
</feature>
<proteinExistence type="predicted"/>
<gene>
    <name evidence="2" type="ORF">HPB51_016274</name>
</gene>
<evidence type="ECO:0000313" key="2">
    <source>
        <dbReference type="EMBL" id="KAH8037726.1"/>
    </source>
</evidence>
<dbReference type="EMBL" id="JABSTU010000002">
    <property type="protein sequence ID" value="KAH8037726.1"/>
    <property type="molecule type" value="Genomic_DNA"/>
</dbReference>
<name>A0A9J6ETS3_RHIMP</name>
<organism evidence="2 3">
    <name type="scientific">Rhipicephalus microplus</name>
    <name type="common">Cattle tick</name>
    <name type="synonym">Boophilus microplus</name>
    <dbReference type="NCBI Taxonomy" id="6941"/>
    <lineage>
        <taxon>Eukaryota</taxon>
        <taxon>Metazoa</taxon>
        <taxon>Ecdysozoa</taxon>
        <taxon>Arthropoda</taxon>
        <taxon>Chelicerata</taxon>
        <taxon>Arachnida</taxon>
        <taxon>Acari</taxon>
        <taxon>Parasitiformes</taxon>
        <taxon>Ixodida</taxon>
        <taxon>Ixodoidea</taxon>
        <taxon>Ixodidae</taxon>
        <taxon>Rhipicephalinae</taxon>
        <taxon>Rhipicephalus</taxon>
        <taxon>Boophilus</taxon>
    </lineage>
</organism>
<sequence>MALPDRTTYVLHPSVRCVEVCTKRVTAPAGAAIKYPTSCGAIGNMVGVATRAVNHRGLLQASCHQHIPSLHLQGQFNHKTRSHLAANGPQMPPSQLGSTRSPVQVRPAPPRALDLCHSS</sequence>
<dbReference type="Proteomes" id="UP000821866">
    <property type="component" value="Chromosome 10"/>
</dbReference>
<feature type="region of interest" description="Disordered" evidence="1">
    <location>
        <begin position="78"/>
        <end position="119"/>
    </location>
</feature>
<keyword evidence="3" id="KW-1185">Reference proteome</keyword>
<dbReference type="AlphaFoldDB" id="A0A9J6ETS3"/>
<comment type="caution">
    <text evidence="2">The sequence shown here is derived from an EMBL/GenBank/DDBJ whole genome shotgun (WGS) entry which is preliminary data.</text>
</comment>
<accession>A0A9J6ETS3</accession>